<proteinExistence type="predicted"/>
<dbReference type="Pfam" id="PF07799">
    <property type="entry name" value="DUF1643"/>
    <property type="match status" value="1"/>
</dbReference>
<dbReference type="InterPro" id="IPR012441">
    <property type="entry name" value="DUF1643"/>
</dbReference>
<keyword evidence="2" id="KW-1185">Reference proteome</keyword>
<protein>
    <submittedName>
        <fullName evidence="1">DUF1643 domain-containing protein</fullName>
    </submittedName>
</protein>
<name>A0A3N4PA72_9BACT</name>
<dbReference type="EMBL" id="RPDH01000003">
    <property type="protein sequence ID" value="RPE05542.1"/>
    <property type="molecule type" value="Genomic_DNA"/>
</dbReference>
<dbReference type="AlphaFoldDB" id="A0A3N4PA72"/>
<dbReference type="RefSeq" id="WP_123849184.1">
    <property type="nucleotide sequence ID" value="NZ_RPDH01000003.1"/>
</dbReference>
<sequence length="175" mass="19823">MRKGAKISTCGQFRYQLWRIWDETKPLVLFIMLNPSTADSDQDDPTIRRLIGFCHRWGAGGFFVGNLNPYRTSSPSELMKFLETGCTQGERIEMAVRNQNEVKHMAANVAFCVAAWGAHIYSSASKEPLEYKTILGDVPFYCLGLTKGGYPRHPLYLPYSAQLLTWPDSQPIEKP</sequence>
<evidence type="ECO:0000313" key="1">
    <source>
        <dbReference type="EMBL" id="RPE05542.1"/>
    </source>
</evidence>
<accession>A0A3N4PA72</accession>
<evidence type="ECO:0000313" key="2">
    <source>
        <dbReference type="Proteomes" id="UP000278351"/>
    </source>
</evidence>
<gene>
    <name evidence="1" type="ORF">EGT74_24470</name>
</gene>
<organism evidence="1 2">
    <name type="scientific">Chitinophaga lutea</name>
    <dbReference type="NCBI Taxonomy" id="2488634"/>
    <lineage>
        <taxon>Bacteria</taxon>
        <taxon>Pseudomonadati</taxon>
        <taxon>Bacteroidota</taxon>
        <taxon>Chitinophagia</taxon>
        <taxon>Chitinophagales</taxon>
        <taxon>Chitinophagaceae</taxon>
        <taxon>Chitinophaga</taxon>
    </lineage>
</organism>
<comment type="caution">
    <text evidence="1">The sequence shown here is derived from an EMBL/GenBank/DDBJ whole genome shotgun (WGS) entry which is preliminary data.</text>
</comment>
<reference evidence="1 2" key="1">
    <citation type="submission" date="2018-11" db="EMBL/GenBank/DDBJ databases">
        <title>Chitinophaga lutea sp.nov., isolate from arsenic contaminated soil.</title>
        <authorList>
            <person name="Zong Y."/>
        </authorList>
    </citation>
    <scope>NUCLEOTIDE SEQUENCE [LARGE SCALE GENOMIC DNA]</scope>
    <source>
        <strain evidence="1 2">ZY74</strain>
    </source>
</reference>
<dbReference type="Proteomes" id="UP000278351">
    <property type="component" value="Unassembled WGS sequence"/>
</dbReference>
<dbReference type="OrthoDB" id="9807577at2"/>